<keyword evidence="4" id="KW-1185">Reference proteome</keyword>
<dbReference type="SUPFAM" id="SSF50978">
    <property type="entry name" value="WD40 repeat-like"/>
    <property type="match status" value="1"/>
</dbReference>
<protein>
    <submittedName>
        <fullName evidence="3">Uncharacterized protein</fullName>
    </submittedName>
</protein>
<dbReference type="InterPro" id="IPR015943">
    <property type="entry name" value="WD40/YVTN_repeat-like_dom_sf"/>
</dbReference>
<sequence length="175" mass="18759">MYALACRDGYQYSGPGPVYVTEIVPLASGLAAVASDQSLHLFHPLRLREGPSKRLRTDHGNVTAAKVYSFADSVVATAGENGTVSLWDLRLGPSAAHVLRLGEGGETSIVSLACSESTCALAAGTELAHSQASVLLWDIRHASAPRVRYNEIHSDDVTEVGPPTHLLSRSWHPRY</sequence>
<dbReference type="PANTHER" id="PTHR22889">
    <property type="entry name" value="WD REPEAT-CONTAINING PROTEIN 89"/>
    <property type="match status" value="1"/>
</dbReference>
<organism evidence="3 4">
    <name type="scientific">Phialemonium thermophilum</name>
    <dbReference type="NCBI Taxonomy" id="223376"/>
    <lineage>
        <taxon>Eukaryota</taxon>
        <taxon>Fungi</taxon>
        <taxon>Dikarya</taxon>
        <taxon>Ascomycota</taxon>
        <taxon>Pezizomycotina</taxon>
        <taxon>Sordariomycetes</taxon>
        <taxon>Sordariomycetidae</taxon>
        <taxon>Cephalothecales</taxon>
        <taxon>Cephalothecaceae</taxon>
        <taxon>Phialemonium</taxon>
    </lineage>
</organism>
<evidence type="ECO:0000256" key="1">
    <source>
        <dbReference type="ARBA" id="ARBA00022574"/>
    </source>
</evidence>
<gene>
    <name evidence="3" type="ORF">VTK73DRAFT_3107</name>
</gene>
<dbReference type="PROSITE" id="PS00678">
    <property type="entry name" value="WD_REPEATS_1"/>
    <property type="match status" value="1"/>
</dbReference>
<keyword evidence="1" id="KW-0853">WD repeat</keyword>
<comment type="caution">
    <text evidence="3">The sequence shown here is derived from an EMBL/GenBank/DDBJ whole genome shotgun (WGS) entry which is preliminary data.</text>
</comment>
<accession>A0ABR3VM05</accession>
<dbReference type="EMBL" id="JAZHXJ010001944">
    <property type="protein sequence ID" value="KAL1842516.1"/>
    <property type="molecule type" value="Genomic_DNA"/>
</dbReference>
<dbReference type="Gene3D" id="2.130.10.10">
    <property type="entry name" value="YVTN repeat-like/Quinoprotein amine dehydrogenase"/>
    <property type="match status" value="1"/>
</dbReference>
<dbReference type="InterPro" id="IPR019775">
    <property type="entry name" value="WD40_repeat_CS"/>
</dbReference>
<dbReference type="Proteomes" id="UP001586593">
    <property type="component" value="Unassembled WGS sequence"/>
</dbReference>
<evidence type="ECO:0000313" key="3">
    <source>
        <dbReference type="EMBL" id="KAL1842516.1"/>
    </source>
</evidence>
<reference evidence="3 4" key="1">
    <citation type="journal article" date="2024" name="Commun. Biol.">
        <title>Comparative genomic analysis of thermophilic fungi reveals convergent evolutionary adaptations and gene losses.</title>
        <authorList>
            <person name="Steindorff A.S."/>
            <person name="Aguilar-Pontes M.V."/>
            <person name="Robinson A.J."/>
            <person name="Andreopoulos B."/>
            <person name="LaButti K."/>
            <person name="Kuo A."/>
            <person name="Mondo S."/>
            <person name="Riley R."/>
            <person name="Otillar R."/>
            <person name="Haridas S."/>
            <person name="Lipzen A."/>
            <person name="Grimwood J."/>
            <person name="Schmutz J."/>
            <person name="Clum A."/>
            <person name="Reid I.D."/>
            <person name="Moisan M.C."/>
            <person name="Butler G."/>
            <person name="Nguyen T.T.M."/>
            <person name="Dewar K."/>
            <person name="Conant G."/>
            <person name="Drula E."/>
            <person name="Henrissat B."/>
            <person name="Hansel C."/>
            <person name="Singer S."/>
            <person name="Hutchinson M.I."/>
            <person name="de Vries R.P."/>
            <person name="Natvig D.O."/>
            <person name="Powell A.J."/>
            <person name="Tsang A."/>
            <person name="Grigoriev I.V."/>
        </authorList>
    </citation>
    <scope>NUCLEOTIDE SEQUENCE [LARGE SCALE GENOMIC DNA]</scope>
    <source>
        <strain evidence="3 4">ATCC 24622</strain>
    </source>
</reference>
<keyword evidence="2" id="KW-0677">Repeat</keyword>
<dbReference type="PANTHER" id="PTHR22889:SF0">
    <property type="entry name" value="WD REPEAT-CONTAINING PROTEIN 89"/>
    <property type="match status" value="1"/>
</dbReference>
<evidence type="ECO:0000256" key="2">
    <source>
        <dbReference type="ARBA" id="ARBA00022737"/>
    </source>
</evidence>
<name>A0ABR3VM05_9PEZI</name>
<evidence type="ECO:0000313" key="4">
    <source>
        <dbReference type="Proteomes" id="UP001586593"/>
    </source>
</evidence>
<dbReference type="InterPro" id="IPR039328">
    <property type="entry name" value="WDR89"/>
</dbReference>
<proteinExistence type="predicted"/>
<dbReference type="InterPro" id="IPR036322">
    <property type="entry name" value="WD40_repeat_dom_sf"/>
</dbReference>